<evidence type="ECO:0000313" key="2">
    <source>
        <dbReference type="Proteomes" id="UP000198373"/>
    </source>
</evidence>
<keyword evidence="2" id="KW-1185">Reference proteome</keyword>
<accession>A0A239E4T5</accession>
<proteinExistence type="predicted"/>
<dbReference type="AlphaFoldDB" id="A0A239E4T5"/>
<dbReference type="EMBL" id="FZOO01000003">
    <property type="protein sequence ID" value="SNS38894.1"/>
    <property type="molecule type" value="Genomic_DNA"/>
</dbReference>
<gene>
    <name evidence="1" type="ORF">SAMN06893096_103496</name>
</gene>
<evidence type="ECO:0000313" key="1">
    <source>
        <dbReference type="EMBL" id="SNS38894.1"/>
    </source>
</evidence>
<name>A0A239E4T5_9ACTN</name>
<organism evidence="1 2">
    <name type="scientific">Geodermatophilus pulveris</name>
    <dbReference type="NCBI Taxonomy" id="1564159"/>
    <lineage>
        <taxon>Bacteria</taxon>
        <taxon>Bacillati</taxon>
        <taxon>Actinomycetota</taxon>
        <taxon>Actinomycetes</taxon>
        <taxon>Geodermatophilales</taxon>
        <taxon>Geodermatophilaceae</taxon>
        <taxon>Geodermatophilus</taxon>
    </lineage>
</organism>
<protein>
    <submittedName>
        <fullName evidence="1">Uncharacterized protein</fullName>
    </submittedName>
</protein>
<sequence length="94" mass="10022">MEYPAYLQEIDKAADATGGTVVSLAGGYFGVQLPADGANVVLSLDLDSDLGWVAWREDQWGERCCDSAEEVLGDCPLNELKDRALEAVAAHAHA</sequence>
<dbReference type="Proteomes" id="UP000198373">
    <property type="component" value="Unassembled WGS sequence"/>
</dbReference>
<reference evidence="2" key="1">
    <citation type="submission" date="2017-06" db="EMBL/GenBank/DDBJ databases">
        <authorList>
            <person name="Varghese N."/>
            <person name="Submissions S."/>
        </authorList>
    </citation>
    <scope>NUCLEOTIDE SEQUENCE [LARGE SCALE GENOMIC DNA]</scope>
    <source>
        <strain evidence="2">DSM 46839</strain>
    </source>
</reference>